<evidence type="ECO:0000259" key="5">
    <source>
        <dbReference type="Pfam" id="PF03668"/>
    </source>
</evidence>
<keyword evidence="1 4" id="KW-0547">Nucleotide-binding</keyword>
<proteinExistence type="inferred from homology"/>
<comment type="caution">
    <text evidence="7">The sequence shown here is derived from an EMBL/GenBank/DDBJ whole genome shotgun (WGS) entry which is preliminary data.</text>
</comment>
<dbReference type="GO" id="GO:0005524">
    <property type="term" value="F:ATP binding"/>
    <property type="evidence" value="ECO:0007669"/>
    <property type="project" value="UniProtKB-UniRule"/>
</dbReference>
<evidence type="ECO:0000256" key="1">
    <source>
        <dbReference type="ARBA" id="ARBA00022741"/>
    </source>
</evidence>
<keyword evidence="3 4" id="KW-0342">GTP-binding</keyword>
<sequence>MRSNLVTTGGKNHKRIFSTVNRRKLVIITGLSGSGKSTVARALEDIGFFCVDNLPLDLLPKLLELADSRGADLRDLALVIDARQRRLISHPSAVFDSFQSQNFSLEVLFLDTRDEVLIRRYSETRRQHPLAQEGNVLDGIQRERVILEPVKNRADWVIDTSDMTVHQLREEIISLFKRSETGIPKIVVNSFGFGKGIPLESDLIFDVRFLPNPHFVEELKHKDGLSKEVRDFVLEQATTQQFLQKLDDLLAFLLPLYIKEGKQYLTVSVGCTGGRHRSVVIAEYLKETFGRLGYQGVEVRHRELGVRSATSM</sequence>
<dbReference type="InterPro" id="IPR005337">
    <property type="entry name" value="RapZ-like"/>
</dbReference>
<dbReference type="InterPro" id="IPR053930">
    <property type="entry name" value="RapZ-like_N"/>
</dbReference>
<feature type="domain" description="RapZ-like N-terminal" evidence="5">
    <location>
        <begin position="24"/>
        <end position="177"/>
    </location>
</feature>
<dbReference type="GO" id="GO:0005525">
    <property type="term" value="F:GTP binding"/>
    <property type="evidence" value="ECO:0007669"/>
    <property type="project" value="UniProtKB-UniRule"/>
</dbReference>
<dbReference type="HAMAP" id="MF_00636">
    <property type="entry name" value="RapZ_like"/>
    <property type="match status" value="1"/>
</dbReference>
<reference evidence="7" key="1">
    <citation type="journal article" date="2020" name="mSystems">
        <title>Genome- and Community-Level Interaction Insights into Carbon Utilization and Element Cycling Functions of Hydrothermarchaeota in Hydrothermal Sediment.</title>
        <authorList>
            <person name="Zhou Z."/>
            <person name="Liu Y."/>
            <person name="Xu W."/>
            <person name="Pan J."/>
            <person name="Luo Z.H."/>
            <person name="Li M."/>
        </authorList>
    </citation>
    <scope>NUCLEOTIDE SEQUENCE [LARGE SCALE GENOMIC DNA]</scope>
    <source>
        <strain evidence="7">SpSt-769</strain>
    </source>
</reference>
<dbReference type="PIRSF" id="PIRSF005052">
    <property type="entry name" value="P-loopkin"/>
    <property type="match status" value="1"/>
</dbReference>
<evidence type="ECO:0000313" key="7">
    <source>
        <dbReference type="EMBL" id="HGH61536.1"/>
    </source>
</evidence>
<evidence type="ECO:0000256" key="2">
    <source>
        <dbReference type="ARBA" id="ARBA00022840"/>
    </source>
</evidence>
<dbReference type="Gene3D" id="3.40.50.300">
    <property type="entry name" value="P-loop containing nucleotide triphosphate hydrolases"/>
    <property type="match status" value="2"/>
</dbReference>
<dbReference type="Pfam" id="PF03668">
    <property type="entry name" value="RapZ-like_N"/>
    <property type="match status" value="1"/>
</dbReference>
<evidence type="ECO:0000256" key="4">
    <source>
        <dbReference type="HAMAP-Rule" id="MF_00636"/>
    </source>
</evidence>
<dbReference type="PANTHER" id="PTHR30448:SF0">
    <property type="entry name" value="RNASE ADAPTER PROTEIN RAPZ"/>
    <property type="match status" value="1"/>
</dbReference>
<dbReference type="InterPro" id="IPR053931">
    <property type="entry name" value="RapZ_C"/>
</dbReference>
<feature type="domain" description="RapZ C-terminal" evidence="6">
    <location>
        <begin position="185"/>
        <end position="304"/>
    </location>
</feature>
<feature type="binding site" evidence="4">
    <location>
        <begin position="30"/>
        <end position="37"/>
    </location>
    <ligand>
        <name>ATP</name>
        <dbReference type="ChEBI" id="CHEBI:30616"/>
    </ligand>
</feature>
<evidence type="ECO:0000256" key="3">
    <source>
        <dbReference type="ARBA" id="ARBA00023134"/>
    </source>
</evidence>
<protein>
    <submittedName>
        <fullName evidence="7">RNase adapter RapZ</fullName>
    </submittedName>
</protein>
<dbReference type="Pfam" id="PF22740">
    <property type="entry name" value="PapZ_C"/>
    <property type="match status" value="1"/>
</dbReference>
<dbReference type="SUPFAM" id="SSF52540">
    <property type="entry name" value="P-loop containing nucleoside triphosphate hydrolases"/>
    <property type="match status" value="1"/>
</dbReference>
<dbReference type="InterPro" id="IPR027417">
    <property type="entry name" value="P-loop_NTPase"/>
</dbReference>
<accession>A0A7C4EXI7</accession>
<gene>
    <name evidence="7" type="primary">rapZ</name>
    <name evidence="7" type="ORF">ENV54_09590</name>
</gene>
<dbReference type="NCBIfam" id="NF003828">
    <property type="entry name" value="PRK05416.1"/>
    <property type="match status" value="1"/>
</dbReference>
<dbReference type="EMBL" id="DTGT01000304">
    <property type="protein sequence ID" value="HGH61536.1"/>
    <property type="molecule type" value="Genomic_DNA"/>
</dbReference>
<evidence type="ECO:0000259" key="6">
    <source>
        <dbReference type="Pfam" id="PF22740"/>
    </source>
</evidence>
<keyword evidence="2 4" id="KW-0067">ATP-binding</keyword>
<name>A0A7C4EXI7_9BACT</name>
<feature type="binding site" evidence="4">
    <location>
        <begin position="81"/>
        <end position="84"/>
    </location>
    <ligand>
        <name>GTP</name>
        <dbReference type="ChEBI" id="CHEBI:37565"/>
    </ligand>
</feature>
<dbReference type="AlphaFoldDB" id="A0A7C4EXI7"/>
<organism evidence="7">
    <name type="scientific">Desulfomonile tiedjei</name>
    <dbReference type="NCBI Taxonomy" id="2358"/>
    <lineage>
        <taxon>Bacteria</taxon>
        <taxon>Pseudomonadati</taxon>
        <taxon>Thermodesulfobacteriota</taxon>
        <taxon>Desulfomonilia</taxon>
        <taxon>Desulfomonilales</taxon>
        <taxon>Desulfomonilaceae</taxon>
        <taxon>Desulfomonile</taxon>
    </lineage>
</organism>
<dbReference type="PANTHER" id="PTHR30448">
    <property type="entry name" value="RNASE ADAPTER PROTEIN RAPZ"/>
    <property type="match status" value="1"/>
</dbReference>